<organism evidence="6">
    <name type="scientific">Neodiprion lecontei</name>
    <name type="common">Redheaded pine sawfly</name>
    <dbReference type="NCBI Taxonomy" id="441921"/>
    <lineage>
        <taxon>Eukaryota</taxon>
        <taxon>Metazoa</taxon>
        <taxon>Ecdysozoa</taxon>
        <taxon>Arthropoda</taxon>
        <taxon>Hexapoda</taxon>
        <taxon>Insecta</taxon>
        <taxon>Pterygota</taxon>
        <taxon>Neoptera</taxon>
        <taxon>Endopterygota</taxon>
        <taxon>Hymenoptera</taxon>
        <taxon>Tenthredinoidea</taxon>
        <taxon>Diprionidae</taxon>
        <taxon>Diprioninae</taxon>
        <taxon>Neodiprion</taxon>
    </lineage>
</organism>
<evidence type="ECO:0000256" key="2">
    <source>
        <dbReference type="ARBA" id="ARBA00010876"/>
    </source>
</evidence>
<dbReference type="Proteomes" id="UP000829291">
    <property type="component" value="Chromosome 6"/>
</dbReference>
<dbReference type="SUPFAM" id="SSF55120">
    <property type="entry name" value="Pseudouridine synthase"/>
    <property type="match status" value="1"/>
</dbReference>
<comment type="catalytic activity">
    <reaction evidence="1">
        <text>a uridine in mRNA = a pseudouridine in mRNA</text>
        <dbReference type="Rhea" id="RHEA:56644"/>
        <dbReference type="Rhea" id="RHEA-COMP:14658"/>
        <dbReference type="Rhea" id="RHEA-COMP:14659"/>
        <dbReference type="ChEBI" id="CHEBI:65314"/>
        <dbReference type="ChEBI" id="CHEBI:65315"/>
    </reaction>
</comment>
<dbReference type="OrthoDB" id="428658at2759"/>
<evidence type="ECO:0000256" key="4">
    <source>
        <dbReference type="SAM" id="MobiDB-lite"/>
    </source>
</evidence>
<name>A0A6J0BWG6_NEOLC</name>
<dbReference type="PANTHER" id="PTHR21600">
    <property type="entry name" value="MITOCHONDRIAL RNA PSEUDOURIDINE SYNTHASE"/>
    <property type="match status" value="1"/>
</dbReference>
<dbReference type="GO" id="GO:0001522">
    <property type="term" value="P:pseudouridine synthesis"/>
    <property type="evidence" value="ECO:0007669"/>
    <property type="project" value="InterPro"/>
</dbReference>
<feature type="region of interest" description="Disordered" evidence="4">
    <location>
        <begin position="30"/>
        <end position="60"/>
    </location>
</feature>
<keyword evidence="5" id="KW-1185">Reference proteome</keyword>
<dbReference type="PANTHER" id="PTHR21600:SF83">
    <property type="entry name" value="PSEUDOURIDYLATE SYNTHASE RPUSD4, MITOCHONDRIAL"/>
    <property type="match status" value="1"/>
</dbReference>
<protein>
    <submittedName>
        <fullName evidence="6">Mitochondrial mRNA pseudouridine synthase RPUSD3</fullName>
    </submittedName>
</protein>
<accession>A0A6J0BWG6</accession>
<dbReference type="InterPro" id="IPR020103">
    <property type="entry name" value="PsdUridine_synth_cat_dom_sf"/>
</dbReference>
<sequence>MKGTLQQFVQRTLLKIYEVNRTNRLSFVTAHNLDKQSKNRKTGSRETNDQEKVERDRKPLHPYKKIHPWKSIENFSQDLIDNVIYNKDGVVVLNKPYGISNFSREITSERTKWKPMAGISNSVNYTLLDVLPKISQDLGYPSLSIVKSPERYISGISILASDEKKAYAIKKALSRAQCAKTFARSYWVVTTKLPRSNSGELNLAIRKKESPCKTYKQPIIVTKWGENEVKRREVKTFDVCYRTISTSDGNLSALMEIQCFTTKWHAIRVFASTVLVSPILGDNIHGSRVKKLMGSYMHISPFVDASRQIPILQPELLKKLNLQQSQAVIIPAHIHLREITLMSFPSRGQDLKLVAPLPHSFQWTCDQLQFKIPTGNEEVHNEMSVAVAQ</sequence>
<reference evidence="6" key="1">
    <citation type="submission" date="2025-08" db="UniProtKB">
        <authorList>
            <consortium name="RefSeq"/>
        </authorList>
    </citation>
    <scope>IDENTIFICATION</scope>
    <source>
        <tissue evidence="6">Thorax and Abdomen</tissue>
    </source>
</reference>
<dbReference type="KEGG" id="nlo:107223412"/>
<evidence type="ECO:0000256" key="1">
    <source>
        <dbReference type="ARBA" id="ARBA00001166"/>
    </source>
</evidence>
<dbReference type="RefSeq" id="XP_015518572.2">
    <property type="nucleotide sequence ID" value="XM_015663086.2"/>
</dbReference>
<keyword evidence="3" id="KW-0413">Isomerase</keyword>
<dbReference type="InParanoid" id="A0A6J0BWG6"/>
<dbReference type="GO" id="GO:0009982">
    <property type="term" value="F:pseudouridine synthase activity"/>
    <property type="evidence" value="ECO:0007669"/>
    <property type="project" value="InterPro"/>
</dbReference>
<dbReference type="GeneID" id="107223412"/>
<dbReference type="AlphaFoldDB" id="A0A6J0BWG6"/>
<dbReference type="GO" id="GO:0003723">
    <property type="term" value="F:RNA binding"/>
    <property type="evidence" value="ECO:0007669"/>
    <property type="project" value="InterPro"/>
</dbReference>
<proteinExistence type="inferred from homology"/>
<gene>
    <name evidence="6" type="primary">LOC107223412</name>
</gene>
<evidence type="ECO:0000256" key="3">
    <source>
        <dbReference type="ARBA" id="ARBA00023235"/>
    </source>
</evidence>
<evidence type="ECO:0000313" key="5">
    <source>
        <dbReference type="Proteomes" id="UP000829291"/>
    </source>
</evidence>
<dbReference type="Gene3D" id="3.30.2350.10">
    <property type="entry name" value="Pseudouridine synthase"/>
    <property type="match status" value="1"/>
</dbReference>
<evidence type="ECO:0000313" key="6">
    <source>
        <dbReference type="RefSeq" id="XP_015518572.2"/>
    </source>
</evidence>
<feature type="compositionally biased region" description="Basic and acidic residues" evidence="4">
    <location>
        <begin position="32"/>
        <end position="59"/>
    </location>
</feature>
<dbReference type="InterPro" id="IPR050188">
    <property type="entry name" value="RluA_PseudoU_synthase"/>
</dbReference>
<comment type="similarity">
    <text evidence="2">Belongs to the pseudouridine synthase RluA family.</text>
</comment>